<organism evidence="1 2">
    <name type="scientific">Hyalella azteca</name>
    <name type="common">Amphipod</name>
    <dbReference type="NCBI Taxonomy" id="294128"/>
    <lineage>
        <taxon>Eukaryota</taxon>
        <taxon>Metazoa</taxon>
        <taxon>Ecdysozoa</taxon>
        <taxon>Arthropoda</taxon>
        <taxon>Crustacea</taxon>
        <taxon>Multicrustacea</taxon>
        <taxon>Malacostraca</taxon>
        <taxon>Eumalacostraca</taxon>
        <taxon>Peracarida</taxon>
        <taxon>Amphipoda</taxon>
        <taxon>Senticaudata</taxon>
        <taxon>Talitrida</taxon>
        <taxon>Talitroidea</taxon>
        <taxon>Hyalellidae</taxon>
        <taxon>Hyalella</taxon>
    </lineage>
</organism>
<dbReference type="GeneID" id="125178461"/>
<dbReference type="Proteomes" id="UP000694843">
    <property type="component" value="Unplaced"/>
</dbReference>
<proteinExistence type="predicted"/>
<reference evidence="2" key="1">
    <citation type="submission" date="2025-08" db="UniProtKB">
        <authorList>
            <consortium name="RefSeq"/>
        </authorList>
    </citation>
    <scope>IDENTIFICATION</scope>
    <source>
        <tissue evidence="2">Whole organism</tissue>
    </source>
</reference>
<sequence length="165" mass="18122">MNPLETFVIFQVGVETKTYSGMNAIHCACRAEVHSFPVACLHKTSGECLPLNSTSKDPFIRTFAPSNYSCYLDETYARAAGLAPPCPATFHWVADVGCVVVVETLVTYDVAQASCPGGSQLVSFFYDNFQTLADYVMQTSYIPLSGTRRGNTFGELEILHSIYLH</sequence>
<evidence type="ECO:0000313" key="2">
    <source>
        <dbReference type="RefSeq" id="XP_047738171.1"/>
    </source>
</evidence>
<dbReference type="KEGG" id="hazt:125178461"/>
<evidence type="ECO:0000313" key="1">
    <source>
        <dbReference type="Proteomes" id="UP000694843"/>
    </source>
</evidence>
<protein>
    <submittedName>
        <fullName evidence="2">Uncharacterized protein LOC125178461</fullName>
    </submittedName>
</protein>
<gene>
    <name evidence="2" type="primary">LOC125178461</name>
</gene>
<name>A0A979FM94_HYAAZ</name>
<dbReference type="AlphaFoldDB" id="A0A979FM94"/>
<dbReference type="RefSeq" id="XP_047738171.1">
    <property type="nucleotide sequence ID" value="XM_047882215.1"/>
</dbReference>
<keyword evidence="1" id="KW-1185">Reference proteome</keyword>
<accession>A0A979FM94</accession>